<keyword evidence="4" id="KW-1185">Reference proteome</keyword>
<accession>A0ABC8V1J7</accession>
<evidence type="ECO:0000313" key="3">
    <source>
        <dbReference type="EMBL" id="CAK9187139.1"/>
    </source>
</evidence>
<comment type="similarity">
    <text evidence="1">Belongs to the HEM-1/HEM-2 family.</text>
</comment>
<organism evidence="3 4">
    <name type="scientific">Ilex paraguariensis</name>
    <name type="common">yerba mate</name>
    <dbReference type="NCBI Taxonomy" id="185542"/>
    <lineage>
        <taxon>Eukaryota</taxon>
        <taxon>Viridiplantae</taxon>
        <taxon>Streptophyta</taxon>
        <taxon>Embryophyta</taxon>
        <taxon>Tracheophyta</taxon>
        <taxon>Spermatophyta</taxon>
        <taxon>Magnoliopsida</taxon>
        <taxon>eudicotyledons</taxon>
        <taxon>Gunneridae</taxon>
        <taxon>Pentapetalae</taxon>
        <taxon>asterids</taxon>
        <taxon>campanulids</taxon>
        <taxon>Aquifoliales</taxon>
        <taxon>Aquifoliaceae</taxon>
        <taxon>Ilex</taxon>
    </lineage>
</organism>
<reference evidence="3 4" key="1">
    <citation type="submission" date="2024-02" db="EMBL/GenBank/DDBJ databases">
        <authorList>
            <person name="Vignale AGUSTIN F."/>
            <person name="Sosa J E."/>
            <person name="Modenutti C."/>
        </authorList>
    </citation>
    <scope>NUCLEOTIDE SEQUENCE [LARGE SCALE GENOMIC DNA]</scope>
</reference>
<dbReference type="PANTHER" id="PTHR12093">
    <property type="entry name" value="NCK-ASSOCIATED PROTEIN 1"/>
    <property type="match status" value="1"/>
</dbReference>
<name>A0ABC8V1J7_9AQUA</name>
<protein>
    <submittedName>
        <fullName evidence="3">Uncharacterized protein</fullName>
    </submittedName>
</protein>
<proteinExistence type="inferred from homology"/>
<evidence type="ECO:0000313" key="4">
    <source>
        <dbReference type="Proteomes" id="UP001642360"/>
    </source>
</evidence>
<evidence type="ECO:0000256" key="1">
    <source>
        <dbReference type="ARBA" id="ARBA00037947"/>
    </source>
</evidence>
<evidence type="ECO:0000256" key="2">
    <source>
        <dbReference type="SAM" id="MobiDB-lite"/>
    </source>
</evidence>
<dbReference type="Proteomes" id="UP001642360">
    <property type="component" value="Unassembled WGS sequence"/>
</dbReference>
<sequence>MDQVRQLKCIKREVLQAALHFVPNVVIDDALGSVCLTGGEWTETIIGGTDKGIKEDRWITRPRIPNLTKNEMIEAKASKTQLWDDQARYTIDGVKTHAWEDVRKVVLRENLVLALFRDEYILLHEEYQLYVLPRVLESKKMAKSGRTKQKEADLEYSIAKQD</sequence>
<dbReference type="InterPro" id="IPR019137">
    <property type="entry name" value="Nck-associated_protein-1"/>
</dbReference>
<dbReference type="PANTHER" id="PTHR12093:SF10">
    <property type="entry name" value="MEMBRANE-ASSOCIATED PROTEIN HEM"/>
    <property type="match status" value="1"/>
</dbReference>
<feature type="region of interest" description="Disordered" evidence="2">
    <location>
        <begin position="143"/>
        <end position="162"/>
    </location>
</feature>
<dbReference type="AlphaFoldDB" id="A0ABC8V1J7"/>
<gene>
    <name evidence="3" type="ORF">ILEXP_LOCUS57648</name>
</gene>
<comment type="caution">
    <text evidence="3">The sequence shown here is derived from an EMBL/GenBank/DDBJ whole genome shotgun (WGS) entry which is preliminary data.</text>
</comment>
<dbReference type="EMBL" id="CAUOFW020009835">
    <property type="protein sequence ID" value="CAK9187139.1"/>
    <property type="molecule type" value="Genomic_DNA"/>
</dbReference>